<protein>
    <submittedName>
        <fullName evidence="2">Uncharacterized protein</fullName>
    </submittedName>
</protein>
<proteinExistence type="predicted"/>
<name>A0ABR2VJ84_9FUNG</name>
<dbReference type="Proteomes" id="UP001479436">
    <property type="component" value="Unassembled WGS sequence"/>
</dbReference>
<keyword evidence="3" id="KW-1185">Reference proteome</keyword>
<accession>A0ABR2VJ84</accession>
<evidence type="ECO:0000256" key="1">
    <source>
        <dbReference type="SAM" id="MobiDB-lite"/>
    </source>
</evidence>
<gene>
    <name evidence="2" type="ORF">K7432_018255</name>
</gene>
<reference evidence="2 3" key="1">
    <citation type="submission" date="2023-04" db="EMBL/GenBank/DDBJ databases">
        <title>Genome of Basidiobolus ranarum AG-B5.</title>
        <authorList>
            <person name="Stajich J.E."/>
            <person name="Carter-House D."/>
            <person name="Gryganskyi A."/>
        </authorList>
    </citation>
    <scope>NUCLEOTIDE SEQUENCE [LARGE SCALE GENOMIC DNA]</scope>
    <source>
        <strain evidence="2 3">AG-B5</strain>
    </source>
</reference>
<sequence>MSTPILPLCGSPGTPFFDGTKVQAFIRRWELFCRAYNVPQDRMAEELPPYCEDDIMLALEDNPSILQDWSLMKGHLLEHYGEPCRTYSIYDLEDFAKTSFSKMPTKQFIQELENIGAPLIRQGVITEVTLTIYLLNALPQHLLTKVDQETTGQSTSDIPSLASVKKVLLASHENSALMKMLQKSREQQQPRPEEPLTKSRTVDVEEELSNISKKLERLTLKLESKSYQGGTYQSSYPSNCESSNWTQEGSYLIIMAEVSGQTLEEEV</sequence>
<evidence type="ECO:0000313" key="3">
    <source>
        <dbReference type="Proteomes" id="UP001479436"/>
    </source>
</evidence>
<feature type="region of interest" description="Disordered" evidence="1">
    <location>
        <begin position="181"/>
        <end position="204"/>
    </location>
</feature>
<comment type="caution">
    <text evidence="2">The sequence shown here is derived from an EMBL/GenBank/DDBJ whole genome shotgun (WGS) entry which is preliminary data.</text>
</comment>
<dbReference type="EMBL" id="JASJQH010012311">
    <property type="protein sequence ID" value="KAK9660241.1"/>
    <property type="molecule type" value="Genomic_DNA"/>
</dbReference>
<organism evidence="2 3">
    <name type="scientific">Basidiobolus ranarum</name>
    <dbReference type="NCBI Taxonomy" id="34480"/>
    <lineage>
        <taxon>Eukaryota</taxon>
        <taxon>Fungi</taxon>
        <taxon>Fungi incertae sedis</taxon>
        <taxon>Zoopagomycota</taxon>
        <taxon>Entomophthoromycotina</taxon>
        <taxon>Basidiobolomycetes</taxon>
        <taxon>Basidiobolales</taxon>
        <taxon>Basidiobolaceae</taxon>
        <taxon>Basidiobolus</taxon>
    </lineage>
</organism>
<evidence type="ECO:0000313" key="2">
    <source>
        <dbReference type="EMBL" id="KAK9660241.1"/>
    </source>
</evidence>
<feature type="compositionally biased region" description="Basic and acidic residues" evidence="1">
    <location>
        <begin position="183"/>
        <end position="203"/>
    </location>
</feature>